<gene>
    <name evidence="1" type="ORF">KIN20_005413</name>
</gene>
<dbReference type="Proteomes" id="UP001196413">
    <property type="component" value="Unassembled WGS sequence"/>
</dbReference>
<dbReference type="AlphaFoldDB" id="A0AAD5QHH0"/>
<comment type="caution">
    <text evidence="1">The sequence shown here is derived from an EMBL/GenBank/DDBJ whole genome shotgun (WGS) entry which is preliminary data.</text>
</comment>
<proteinExistence type="predicted"/>
<organism evidence="1 2">
    <name type="scientific">Parelaphostrongylus tenuis</name>
    <name type="common">Meningeal worm</name>
    <dbReference type="NCBI Taxonomy" id="148309"/>
    <lineage>
        <taxon>Eukaryota</taxon>
        <taxon>Metazoa</taxon>
        <taxon>Ecdysozoa</taxon>
        <taxon>Nematoda</taxon>
        <taxon>Chromadorea</taxon>
        <taxon>Rhabditida</taxon>
        <taxon>Rhabditina</taxon>
        <taxon>Rhabditomorpha</taxon>
        <taxon>Strongyloidea</taxon>
        <taxon>Metastrongylidae</taxon>
        <taxon>Parelaphostrongylus</taxon>
    </lineage>
</organism>
<protein>
    <submittedName>
        <fullName evidence="1">Uncharacterized protein</fullName>
    </submittedName>
</protein>
<keyword evidence="2" id="KW-1185">Reference proteome</keyword>
<reference evidence="1" key="1">
    <citation type="submission" date="2021-06" db="EMBL/GenBank/DDBJ databases">
        <title>Parelaphostrongylus tenuis whole genome reference sequence.</title>
        <authorList>
            <person name="Garwood T.J."/>
            <person name="Larsen P.A."/>
            <person name="Fountain-Jones N.M."/>
            <person name="Garbe J.R."/>
            <person name="Macchietto M.G."/>
            <person name="Kania S.A."/>
            <person name="Gerhold R.W."/>
            <person name="Richards J.E."/>
            <person name="Wolf T.M."/>
        </authorList>
    </citation>
    <scope>NUCLEOTIDE SEQUENCE</scope>
    <source>
        <strain evidence="1">MNPRO001-30</strain>
        <tissue evidence="1">Meninges</tissue>
    </source>
</reference>
<accession>A0AAD5QHH0</accession>
<evidence type="ECO:0000313" key="1">
    <source>
        <dbReference type="EMBL" id="KAJ1349764.1"/>
    </source>
</evidence>
<sequence length="107" mass="11909">MEQYFWRFSKGYAPSATVLYHYFVDKVDSFDSVNQSIGATVCGTVCGRLAGTGDHGQWAEQGHRACRHSPSCGGGERSVLLRRHVNTLVVAFYDSLSPYRLFSSHNC</sequence>
<name>A0AAD5QHH0_PARTN</name>
<dbReference type="EMBL" id="JAHQIW010000742">
    <property type="protein sequence ID" value="KAJ1349764.1"/>
    <property type="molecule type" value="Genomic_DNA"/>
</dbReference>
<evidence type="ECO:0000313" key="2">
    <source>
        <dbReference type="Proteomes" id="UP001196413"/>
    </source>
</evidence>